<gene>
    <name evidence="2" type="ORF">BCM02_12430</name>
</gene>
<comment type="caution">
    <text evidence="2">The sequence shown here is derived from an EMBL/GenBank/DDBJ whole genome shotgun (WGS) entry which is preliminary data.</text>
</comment>
<dbReference type="Proteomes" id="UP000323257">
    <property type="component" value="Unassembled WGS sequence"/>
</dbReference>
<dbReference type="EMBL" id="VNHS01000024">
    <property type="protein sequence ID" value="TYP67412.1"/>
    <property type="molecule type" value="Genomic_DNA"/>
</dbReference>
<evidence type="ECO:0000313" key="3">
    <source>
        <dbReference type="Proteomes" id="UP000323257"/>
    </source>
</evidence>
<evidence type="ECO:0000313" key="2">
    <source>
        <dbReference type="EMBL" id="TYP67412.1"/>
    </source>
</evidence>
<dbReference type="InterPro" id="IPR041657">
    <property type="entry name" value="HTH_17"/>
</dbReference>
<keyword evidence="3" id="KW-1185">Reference proteome</keyword>
<feature type="domain" description="Helix-turn-helix" evidence="1">
    <location>
        <begin position="19"/>
        <end position="66"/>
    </location>
</feature>
<accession>A0A5S5BML8</accession>
<sequence>MEAPVPSPTRVRDNYPETLDVADIKKILNIGQVQAYELANSKQFHVVKVGRRIKVSRDVFFNWLEGK</sequence>
<protein>
    <submittedName>
        <fullName evidence="2">Helix-turn-helix protein</fullName>
    </submittedName>
</protein>
<proteinExistence type="predicted"/>
<dbReference type="RefSeq" id="WP_148933721.1">
    <property type="nucleotide sequence ID" value="NZ_VNHS01000024.1"/>
</dbReference>
<dbReference type="OrthoDB" id="122388at2"/>
<evidence type="ECO:0000259" key="1">
    <source>
        <dbReference type="Pfam" id="PF12728"/>
    </source>
</evidence>
<reference evidence="2 3" key="1">
    <citation type="submission" date="2019-07" db="EMBL/GenBank/DDBJ databases">
        <title>Genomic Encyclopedia of Type Strains, Phase III (KMG-III): the genomes of soil and plant-associated and newly described type strains.</title>
        <authorList>
            <person name="Whitman W."/>
        </authorList>
    </citation>
    <scope>NUCLEOTIDE SEQUENCE [LARGE SCALE GENOMIC DNA]</scope>
    <source>
        <strain evidence="2 3">BL24</strain>
    </source>
</reference>
<organism evidence="2 3">
    <name type="scientific">Paenibacillus methanolicus</name>
    <dbReference type="NCBI Taxonomy" id="582686"/>
    <lineage>
        <taxon>Bacteria</taxon>
        <taxon>Bacillati</taxon>
        <taxon>Bacillota</taxon>
        <taxon>Bacilli</taxon>
        <taxon>Bacillales</taxon>
        <taxon>Paenibacillaceae</taxon>
        <taxon>Paenibacillus</taxon>
    </lineage>
</organism>
<name>A0A5S5BML8_9BACL</name>
<dbReference type="AlphaFoldDB" id="A0A5S5BML8"/>
<dbReference type="Pfam" id="PF12728">
    <property type="entry name" value="HTH_17"/>
    <property type="match status" value="1"/>
</dbReference>